<dbReference type="InterPro" id="IPR011875">
    <property type="entry name" value="M1P_synthase"/>
</dbReference>
<gene>
    <name evidence="5" type="ORF">GCM10025865_30350</name>
</gene>
<dbReference type="Gene3D" id="3.40.50.2000">
    <property type="entry name" value="Glycogen Phosphorylase B"/>
    <property type="match status" value="2"/>
</dbReference>
<organism evidence="5 6">
    <name type="scientific">Paraoerskovia sediminicola</name>
    <dbReference type="NCBI Taxonomy" id="1138587"/>
    <lineage>
        <taxon>Bacteria</taxon>
        <taxon>Bacillati</taxon>
        <taxon>Actinomycetota</taxon>
        <taxon>Actinomycetes</taxon>
        <taxon>Micrococcales</taxon>
        <taxon>Cellulomonadaceae</taxon>
        <taxon>Paraoerskovia</taxon>
    </lineage>
</organism>
<keyword evidence="2" id="KW-0328">Glycosyltransferase</keyword>
<keyword evidence="3" id="KW-0808">Transferase</keyword>
<name>A0ABM8G6G4_9CELL</name>
<feature type="domain" description="Glycosyltransferase subfamily 4-like N-terminal" evidence="4">
    <location>
        <begin position="15"/>
        <end position="182"/>
    </location>
</feature>
<protein>
    <recommendedName>
        <fullName evidence="1">D-inositol 3-phosphate glycosyltransferase</fullName>
    </recommendedName>
</protein>
<dbReference type="InterPro" id="IPR050194">
    <property type="entry name" value="Glycosyltransferase_grp1"/>
</dbReference>
<accession>A0ABM8G6G4</accession>
<dbReference type="InterPro" id="IPR028098">
    <property type="entry name" value="Glyco_trans_4-like_N"/>
</dbReference>
<evidence type="ECO:0000256" key="3">
    <source>
        <dbReference type="ARBA" id="ARBA00022679"/>
    </source>
</evidence>
<dbReference type="Proteomes" id="UP001321475">
    <property type="component" value="Chromosome"/>
</dbReference>
<evidence type="ECO:0000259" key="4">
    <source>
        <dbReference type="Pfam" id="PF13439"/>
    </source>
</evidence>
<evidence type="ECO:0000313" key="5">
    <source>
        <dbReference type="EMBL" id="BDZ43736.1"/>
    </source>
</evidence>
<dbReference type="EMBL" id="AP027729">
    <property type="protein sequence ID" value="BDZ43736.1"/>
    <property type="molecule type" value="Genomic_DNA"/>
</dbReference>
<dbReference type="Pfam" id="PF13439">
    <property type="entry name" value="Glyco_transf_4"/>
    <property type="match status" value="1"/>
</dbReference>
<dbReference type="RefSeq" id="WP_286217893.1">
    <property type="nucleotide sequence ID" value="NZ_AP027729.1"/>
</dbReference>
<dbReference type="PANTHER" id="PTHR45947">
    <property type="entry name" value="SULFOQUINOVOSYL TRANSFERASE SQD2"/>
    <property type="match status" value="1"/>
</dbReference>
<evidence type="ECO:0000313" key="6">
    <source>
        <dbReference type="Proteomes" id="UP001321475"/>
    </source>
</evidence>
<evidence type="ECO:0000256" key="1">
    <source>
        <dbReference type="ARBA" id="ARBA00021292"/>
    </source>
</evidence>
<proteinExistence type="predicted"/>
<dbReference type="PANTHER" id="PTHR45947:SF3">
    <property type="entry name" value="SULFOQUINOVOSYL TRANSFERASE SQD2"/>
    <property type="match status" value="1"/>
</dbReference>
<dbReference type="CDD" id="cd03801">
    <property type="entry name" value="GT4_PimA-like"/>
    <property type="match status" value="1"/>
</dbReference>
<dbReference type="SUPFAM" id="SSF53756">
    <property type="entry name" value="UDP-Glycosyltransferase/glycogen phosphorylase"/>
    <property type="match status" value="1"/>
</dbReference>
<keyword evidence="6" id="KW-1185">Reference proteome</keyword>
<sequence length="407" mass="43545">MRVDLLTREYPPHVYGGAGVHVAELSAVLRPRADVRVHAFDGPRSGSDEQQGVTGYDVPAELAGADPVLRTFGVDLQMADAVRGADLVHSHTWYANLGGHLAGLLHGIPHVISAHSLEPLRPWKAEQLGGGYRLSGWAERTAYEGADAIIAVSAGMRADILRSYPDVDPARVRVVHNGIDLDGWSRPESDEARATADRVVRGLGIDPDRPAVVFVGRITRQKGLPYLLRAVRELPPEVQVILCAGAPDTPEIAREVSDAVATLSTERTGVVWIEEMLPREQLVAVLAASTVFVCPSVYEPLGIVNLEAMAVGLPVVGSATGGIPEVIDDGVTGTLVPIEQVTDGTGTPVHPDRFVADLAGALRDAVADPARAEERGVAARRRVEDHFSWDAIADRTMAVYESVLAER</sequence>
<dbReference type="Pfam" id="PF13692">
    <property type="entry name" value="Glyco_trans_1_4"/>
    <property type="match status" value="1"/>
</dbReference>
<dbReference type="NCBIfam" id="TIGR02149">
    <property type="entry name" value="glgA_Coryne"/>
    <property type="match status" value="1"/>
</dbReference>
<evidence type="ECO:0000256" key="2">
    <source>
        <dbReference type="ARBA" id="ARBA00022676"/>
    </source>
</evidence>
<reference evidence="6" key="1">
    <citation type="journal article" date="2019" name="Int. J. Syst. Evol. Microbiol.">
        <title>The Global Catalogue of Microorganisms (GCM) 10K type strain sequencing project: providing services to taxonomists for standard genome sequencing and annotation.</title>
        <authorList>
            <consortium name="The Broad Institute Genomics Platform"/>
            <consortium name="The Broad Institute Genome Sequencing Center for Infectious Disease"/>
            <person name="Wu L."/>
            <person name="Ma J."/>
        </authorList>
    </citation>
    <scope>NUCLEOTIDE SEQUENCE [LARGE SCALE GENOMIC DNA]</scope>
    <source>
        <strain evidence="6">NBRC 108565</strain>
    </source>
</reference>